<reference evidence="2" key="1">
    <citation type="journal article" date="2022" name="Mol. Ecol. Resour.">
        <title>The genomes of chicory, endive, great burdock and yacon provide insights into Asteraceae palaeo-polyploidization history and plant inulin production.</title>
        <authorList>
            <person name="Fan W."/>
            <person name="Wang S."/>
            <person name="Wang H."/>
            <person name="Wang A."/>
            <person name="Jiang F."/>
            <person name="Liu H."/>
            <person name="Zhao H."/>
            <person name="Xu D."/>
            <person name="Zhang Y."/>
        </authorList>
    </citation>
    <scope>NUCLEOTIDE SEQUENCE [LARGE SCALE GENOMIC DNA]</scope>
    <source>
        <strain evidence="2">cv. Punajuju</strain>
    </source>
</reference>
<evidence type="ECO:0000313" key="2">
    <source>
        <dbReference type="Proteomes" id="UP001055811"/>
    </source>
</evidence>
<gene>
    <name evidence="1" type="ORF">L2E82_16318</name>
</gene>
<proteinExistence type="predicted"/>
<reference evidence="1 2" key="2">
    <citation type="journal article" date="2022" name="Mol. Ecol. Resour.">
        <title>The genomes of chicory, endive, great burdock and yacon provide insights into Asteraceae paleo-polyploidization history and plant inulin production.</title>
        <authorList>
            <person name="Fan W."/>
            <person name="Wang S."/>
            <person name="Wang H."/>
            <person name="Wang A."/>
            <person name="Jiang F."/>
            <person name="Liu H."/>
            <person name="Zhao H."/>
            <person name="Xu D."/>
            <person name="Zhang Y."/>
        </authorList>
    </citation>
    <scope>NUCLEOTIDE SEQUENCE [LARGE SCALE GENOMIC DNA]</scope>
    <source>
        <strain evidence="2">cv. Punajuju</strain>
        <tissue evidence="1">Leaves</tissue>
    </source>
</reference>
<evidence type="ECO:0000313" key="1">
    <source>
        <dbReference type="EMBL" id="KAI3766265.1"/>
    </source>
</evidence>
<keyword evidence="2" id="KW-1185">Reference proteome</keyword>
<sequence length="354" mass="38543">MTPPDLPPPPLNHKDDVQASVGFLPANALVSSGNGPKPENCPGIGPKCEIGKGDTANSTQPTSGNDTETTIKRKRKPTDAGIDDNEEIISAYNTPVVDTVGTRKTQVAEVETAGIKEVEMKDAEAIDESPDQGIKEVEMQDAEVVYNRTTHLEENSRGDVVEDFREESKTHPESNLNPTEGCKQDEGTQENEQPTKIDESKSNEKQSIPADTSDGSGQEALGDVASLLKQVQESEAKAKLEVEVKVKKMDHEVVKENGEIEPAQGAAQVFDHVLLVWFLHHSLADEYGIEFLETISKKYTNMNVEEVFFSIGSDIKQRLAETDTNAEPHTIKINQQGQISGSSERAQNSGFCGS</sequence>
<name>A0ACB9F5V5_CICIN</name>
<organism evidence="1 2">
    <name type="scientific">Cichorium intybus</name>
    <name type="common">Chicory</name>
    <dbReference type="NCBI Taxonomy" id="13427"/>
    <lineage>
        <taxon>Eukaryota</taxon>
        <taxon>Viridiplantae</taxon>
        <taxon>Streptophyta</taxon>
        <taxon>Embryophyta</taxon>
        <taxon>Tracheophyta</taxon>
        <taxon>Spermatophyta</taxon>
        <taxon>Magnoliopsida</taxon>
        <taxon>eudicotyledons</taxon>
        <taxon>Gunneridae</taxon>
        <taxon>Pentapetalae</taxon>
        <taxon>asterids</taxon>
        <taxon>campanulids</taxon>
        <taxon>Asterales</taxon>
        <taxon>Asteraceae</taxon>
        <taxon>Cichorioideae</taxon>
        <taxon>Cichorieae</taxon>
        <taxon>Cichoriinae</taxon>
        <taxon>Cichorium</taxon>
    </lineage>
</organism>
<comment type="caution">
    <text evidence="1">The sequence shown here is derived from an EMBL/GenBank/DDBJ whole genome shotgun (WGS) entry which is preliminary data.</text>
</comment>
<accession>A0ACB9F5V5</accession>
<dbReference type="EMBL" id="CM042011">
    <property type="protein sequence ID" value="KAI3766265.1"/>
    <property type="molecule type" value="Genomic_DNA"/>
</dbReference>
<protein>
    <submittedName>
        <fullName evidence="1">Uncharacterized protein</fullName>
    </submittedName>
</protein>
<dbReference type="Proteomes" id="UP001055811">
    <property type="component" value="Linkage Group LG03"/>
</dbReference>